<dbReference type="Proteomes" id="UP000006469">
    <property type="component" value="Plasmid pHM500"/>
</dbReference>
<dbReference type="InterPro" id="IPR055998">
    <property type="entry name" value="DUF7576"/>
</dbReference>
<reference evidence="2" key="3">
    <citation type="submission" date="2014-05" db="EMBL/GenBank/DDBJ databases">
        <authorList>
            <person name="Wang L."/>
            <person name="Yang H."/>
            <person name="Xiang H."/>
        </authorList>
    </citation>
    <scope>NUCLEOTIDE SEQUENCE</scope>
    <source>
        <strain evidence="2">CGMCC 1.2087</strain>
        <plasmid evidence="2">pHM500</plasmid>
    </source>
</reference>
<dbReference type="KEGG" id="hme:HFX_6044"/>
<protein>
    <submittedName>
        <fullName evidence="2">Uncharacterized protein</fullName>
    </submittedName>
</protein>
<name>I3RAB1_HALMT</name>
<evidence type="ECO:0000313" key="3">
    <source>
        <dbReference type="EMBL" id="QCQ76716.1"/>
    </source>
</evidence>
<keyword evidence="2" id="KW-0614">Plasmid</keyword>
<dbReference type="EMBL" id="CP039140">
    <property type="protein sequence ID" value="QCQ76716.1"/>
    <property type="molecule type" value="Genomic_DNA"/>
</dbReference>
<evidence type="ECO:0000313" key="4">
    <source>
        <dbReference type="Proteomes" id="UP000006469"/>
    </source>
</evidence>
<geneLocation type="plasmid" evidence="2 4">
    <name>pHM500</name>
</geneLocation>
<dbReference type="HOGENOM" id="CLU_186518_0_0_2"/>
<feature type="region of interest" description="Disordered" evidence="1">
    <location>
        <begin position="1"/>
        <end position="28"/>
    </location>
</feature>
<dbReference type="Proteomes" id="UP000299011">
    <property type="component" value="Plasmid pHME505"/>
</dbReference>
<dbReference type="AlphaFoldDB" id="I3RAB1"/>
<sequence length="91" mass="10359">MNAHNKHTYRDQQTVTAAQAQQIPKPASVNVERRSIRVSLDRLSTHRCDYCGEEIEEKTRYRNVTVRDSNGEISDYAFCTEACSTSCFGGR</sequence>
<evidence type="ECO:0000256" key="1">
    <source>
        <dbReference type="SAM" id="MobiDB-lite"/>
    </source>
</evidence>
<reference evidence="2 4" key="2">
    <citation type="journal article" date="2012" name="J. Bacteriol.">
        <title>Complete genome sequence of the metabolically versatile halophilic archaeon Haloferax mediterranei, a poly(3-hydroxybutyrate-co-3-hydroxyvalerate) producer.</title>
        <authorList>
            <person name="Han J."/>
            <person name="Zhang F."/>
            <person name="Hou J."/>
            <person name="Liu X."/>
            <person name="Li M."/>
            <person name="Liu H."/>
            <person name="Cai L."/>
            <person name="Zhang B."/>
            <person name="Chen Y."/>
            <person name="Zhou J."/>
            <person name="Hu S."/>
            <person name="Xiang H."/>
        </authorList>
    </citation>
    <scope>NUCLEOTIDE SEQUENCE [LARGE SCALE GENOMIC DNA]</scope>
    <source>
        <strain evidence="4">ATCC 33500 / DSM 1411 / JCM 8866 / NBRC 14739 / NCIMB 2177 / R-4</strain>
        <strain evidence="2">CGMCC 1.2087</strain>
        <plasmid evidence="4">pHM500</plasmid>
    </source>
</reference>
<geneLocation type="plasmid" evidence="3 5">
    <name>pHME505</name>
</geneLocation>
<dbReference type="Pfam" id="PF24461">
    <property type="entry name" value="DUF7576"/>
    <property type="match status" value="1"/>
</dbReference>
<dbReference type="RefSeq" id="WP_014732731.1">
    <property type="nucleotide sequence ID" value="NZ_JAWXXQ010000004.1"/>
</dbReference>
<accession>I3RAB1</accession>
<dbReference type="EMBL" id="CP001871">
    <property type="protein sequence ID" value="AFK21171.1"/>
    <property type="molecule type" value="Genomic_DNA"/>
</dbReference>
<reference evidence="2" key="1">
    <citation type="journal article" date="2012" name="Appl. Environ. Microbiol.">
        <title>Identification of the haloarchaeal phasin (PhaP) that functions in polyhydroxyalkanoate accumulation and granule formation in Haloferax mediterranei.</title>
        <authorList>
            <person name="Cai S."/>
            <person name="Cai L."/>
            <person name="Liu H."/>
            <person name="Liu X."/>
            <person name="Han J."/>
            <person name="Zhou J."/>
            <person name="Xiang H."/>
        </authorList>
    </citation>
    <scope>NUCLEOTIDE SEQUENCE</scope>
    <source>
        <strain evidence="2">CGMCC 1.2087</strain>
    </source>
</reference>
<proteinExistence type="predicted"/>
<reference evidence="3 5" key="4">
    <citation type="submission" date="2019-04" db="EMBL/GenBank/DDBJ databases">
        <title>Methylomes of two halophilic Archaea, Haloarcula marismortui and Haloferax mediterranei.</title>
        <authorList>
            <person name="DasSarma S."/>
            <person name="DasSarma P."/>
            <person name="DasSarma S."/>
            <person name="Fomenkov A."/>
            <person name="Vincze T."/>
            <person name="Anton B.P."/>
            <person name="Roberts R.J."/>
        </authorList>
    </citation>
    <scope>NUCLEOTIDE SEQUENCE [LARGE SCALE GENOMIC DNA]</scope>
    <source>
        <strain evidence="3">ATCC 33500</strain>
        <strain evidence="5">ATCC 33500 / DSM 1411 / JCM 8866 / NBRC 14739 / NCIMB 2177 / R-4</strain>
        <plasmid evidence="3 5">pHME505</plasmid>
    </source>
</reference>
<gene>
    <name evidence="2" type="ordered locus">HFX_6044</name>
    <name evidence="3" type="ORF">E6P09_15335</name>
</gene>
<feature type="compositionally biased region" description="Low complexity" evidence="1">
    <location>
        <begin position="12"/>
        <end position="22"/>
    </location>
</feature>
<organism evidence="2 4">
    <name type="scientific">Haloferax mediterranei (strain ATCC 33500 / DSM 1411 / JCM 8866 / NBRC 14739 / NCIMB 2177 / R-4)</name>
    <name type="common">Halobacterium mediterranei</name>
    <dbReference type="NCBI Taxonomy" id="523841"/>
    <lineage>
        <taxon>Archaea</taxon>
        <taxon>Methanobacteriati</taxon>
        <taxon>Methanobacteriota</taxon>
        <taxon>Stenosarchaea group</taxon>
        <taxon>Halobacteria</taxon>
        <taxon>Halobacteriales</taxon>
        <taxon>Haloferacaceae</taxon>
        <taxon>Haloferax</taxon>
    </lineage>
</organism>
<evidence type="ECO:0000313" key="2">
    <source>
        <dbReference type="EMBL" id="AFK21171.1"/>
    </source>
</evidence>
<evidence type="ECO:0000313" key="5">
    <source>
        <dbReference type="Proteomes" id="UP000299011"/>
    </source>
</evidence>